<feature type="region of interest" description="Disordered" evidence="1">
    <location>
        <begin position="1"/>
        <end position="20"/>
    </location>
</feature>
<protein>
    <submittedName>
        <fullName evidence="3">DUF4493 domain-containing protein</fullName>
    </submittedName>
</protein>
<gene>
    <name evidence="3" type="ORF">DWU89_03635</name>
    <name evidence="2" type="ORF">H8784_03585</name>
</gene>
<dbReference type="Pfam" id="PF14900">
    <property type="entry name" value="DUF4493"/>
    <property type="match status" value="1"/>
</dbReference>
<reference evidence="3 4" key="1">
    <citation type="submission" date="2018-07" db="EMBL/GenBank/DDBJ databases">
        <title>Parabacteroides acidifaciens nov. sp., isolated from human feces.</title>
        <authorList>
            <person name="Wang Y.J."/>
        </authorList>
    </citation>
    <scope>NUCLEOTIDE SEQUENCE [LARGE SCALE GENOMIC DNA]</scope>
    <source>
        <strain evidence="3 4">426-9</strain>
    </source>
</reference>
<feature type="region of interest" description="Disordered" evidence="1">
    <location>
        <begin position="222"/>
        <end position="257"/>
    </location>
</feature>
<name>A0A3D8HI34_9BACT</name>
<dbReference type="EMBL" id="QREV01000005">
    <property type="protein sequence ID" value="RDU50591.1"/>
    <property type="molecule type" value="Genomic_DNA"/>
</dbReference>
<evidence type="ECO:0000256" key="1">
    <source>
        <dbReference type="SAM" id="MobiDB-lite"/>
    </source>
</evidence>
<keyword evidence="5" id="KW-1185">Reference proteome</keyword>
<comment type="caution">
    <text evidence="3">The sequence shown here is derived from an EMBL/GenBank/DDBJ whole genome shotgun (WGS) entry which is preliminary data.</text>
</comment>
<reference evidence="2 5" key="2">
    <citation type="submission" date="2020-08" db="EMBL/GenBank/DDBJ databases">
        <title>Genome public.</title>
        <authorList>
            <person name="Liu C."/>
            <person name="Sun Q."/>
        </authorList>
    </citation>
    <scope>NUCLEOTIDE SEQUENCE [LARGE SCALE GENOMIC DNA]</scope>
    <source>
        <strain evidence="2 5">426_9</strain>
    </source>
</reference>
<evidence type="ECO:0000313" key="4">
    <source>
        <dbReference type="Proteomes" id="UP000256321"/>
    </source>
</evidence>
<sequence length="431" mass="46810">MKKDLLGGKDKTDSGNSEIPLDQAGLLDLELKPYKEADIPDTKGGISGSDVTVIDVNDFTVDILDSIGQVYKHYESYSELKGEGGLLLPIGKYSVRATLGEDVNAGFDAPFYSGSNACEISPKEVIKVITDCVLSNKKIVFRCSDEFLSKFSDDYSVVIDNGSGALSTFKDETRIAYLKNTGVLQFTLYATTANGAKDLIYSLDLSKNSEVQEHNNILVDLGIVDEIPDEKPSDPTGPTDPDEPEDPGDDKPEIEVPVKAPQIKVDISLVERDYIIEIPSNIVDPDDPSGGEEEPTVGKPTIVGQGFDIKNPVTVPKSNPNKVVKVSINTPGKLKVLQVDISEGLWVALDVVKLDHSFDMCNPTDQQKEALQNVKLPLPTPNVEENEFDITEFVPMIAKTIGVGTYDFKITVKDHAGQSTTATLTIEVTNN</sequence>
<feature type="region of interest" description="Disordered" evidence="1">
    <location>
        <begin position="280"/>
        <end position="304"/>
    </location>
</feature>
<proteinExistence type="predicted"/>
<dbReference type="EMBL" id="JACRTI010000005">
    <property type="protein sequence ID" value="MBC8600800.1"/>
    <property type="molecule type" value="Genomic_DNA"/>
</dbReference>
<dbReference type="Proteomes" id="UP000629596">
    <property type="component" value="Unassembled WGS sequence"/>
</dbReference>
<evidence type="ECO:0000313" key="3">
    <source>
        <dbReference type="EMBL" id="RDU50591.1"/>
    </source>
</evidence>
<feature type="compositionally biased region" description="Acidic residues" evidence="1">
    <location>
        <begin position="284"/>
        <end position="295"/>
    </location>
</feature>
<evidence type="ECO:0000313" key="2">
    <source>
        <dbReference type="EMBL" id="MBC8600800.1"/>
    </source>
</evidence>
<dbReference type="AlphaFoldDB" id="A0A3D8HI34"/>
<organism evidence="3 4">
    <name type="scientific">Parabacteroides acidifaciens</name>
    <dbReference type="NCBI Taxonomy" id="2290935"/>
    <lineage>
        <taxon>Bacteria</taxon>
        <taxon>Pseudomonadati</taxon>
        <taxon>Bacteroidota</taxon>
        <taxon>Bacteroidia</taxon>
        <taxon>Bacteroidales</taxon>
        <taxon>Tannerellaceae</taxon>
        <taxon>Parabacteroides</taxon>
    </lineage>
</organism>
<dbReference type="Proteomes" id="UP000256321">
    <property type="component" value="Unassembled WGS sequence"/>
</dbReference>
<dbReference type="InterPro" id="IPR027840">
    <property type="entry name" value="DUF4493"/>
</dbReference>
<accession>A0A3D8HI34</accession>
<evidence type="ECO:0000313" key="5">
    <source>
        <dbReference type="Proteomes" id="UP000629596"/>
    </source>
</evidence>
<feature type="compositionally biased region" description="Basic and acidic residues" evidence="1">
    <location>
        <begin position="1"/>
        <end position="13"/>
    </location>
</feature>